<name>A0A9N9AID3_9GLOM</name>
<dbReference type="AlphaFoldDB" id="A0A9N9AID3"/>
<accession>A0A9N9AID3</accession>
<organism evidence="1 2">
    <name type="scientific">Ambispora gerdemannii</name>
    <dbReference type="NCBI Taxonomy" id="144530"/>
    <lineage>
        <taxon>Eukaryota</taxon>
        <taxon>Fungi</taxon>
        <taxon>Fungi incertae sedis</taxon>
        <taxon>Mucoromycota</taxon>
        <taxon>Glomeromycotina</taxon>
        <taxon>Glomeromycetes</taxon>
        <taxon>Archaeosporales</taxon>
        <taxon>Ambisporaceae</taxon>
        <taxon>Ambispora</taxon>
    </lineage>
</organism>
<keyword evidence="2" id="KW-1185">Reference proteome</keyword>
<proteinExistence type="predicted"/>
<protein>
    <submittedName>
        <fullName evidence="1">3248_t:CDS:1</fullName>
    </submittedName>
</protein>
<evidence type="ECO:0000313" key="1">
    <source>
        <dbReference type="EMBL" id="CAG8531357.1"/>
    </source>
</evidence>
<reference evidence="1" key="1">
    <citation type="submission" date="2021-06" db="EMBL/GenBank/DDBJ databases">
        <authorList>
            <person name="Kallberg Y."/>
            <person name="Tangrot J."/>
            <person name="Rosling A."/>
        </authorList>
    </citation>
    <scope>NUCLEOTIDE SEQUENCE</scope>
    <source>
        <strain evidence="1">MT106</strain>
    </source>
</reference>
<dbReference type="Proteomes" id="UP000789831">
    <property type="component" value="Unassembled WGS sequence"/>
</dbReference>
<comment type="caution">
    <text evidence="1">The sequence shown here is derived from an EMBL/GenBank/DDBJ whole genome shotgun (WGS) entry which is preliminary data.</text>
</comment>
<sequence length="177" mass="20652">MGLLDDADNQKQQLLLNVNPNNDEYHSTLGQTSTTTSYVTNEYELLTAKLSDNQNMQFKLNNNISMPSVRYQVFDNFSLSPLVELLEYDEILENSTSNDYFSNQLVPINQQTQPQDFNDLQLVNYKNYVCNILETNFDTFNYFNFYPDDENHQEDDDNNVNQSQIIPSIFGDFNYTD</sequence>
<gene>
    <name evidence="1" type="ORF">AGERDE_LOCUS5726</name>
</gene>
<dbReference type="EMBL" id="CAJVPL010000810">
    <property type="protein sequence ID" value="CAG8531357.1"/>
    <property type="molecule type" value="Genomic_DNA"/>
</dbReference>
<evidence type="ECO:0000313" key="2">
    <source>
        <dbReference type="Proteomes" id="UP000789831"/>
    </source>
</evidence>